<gene>
    <name evidence="1" type="ORF">V6N12_017257</name>
</gene>
<accession>A0ABR2CGP8</accession>
<name>A0ABR2CGP8_9ROSI</name>
<dbReference type="Proteomes" id="UP001472677">
    <property type="component" value="Unassembled WGS sequence"/>
</dbReference>
<protein>
    <submittedName>
        <fullName evidence="1">Uncharacterized protein</fullName>
    </submittedName>
</protein>
<evidence type="ECO:0000313" key="1">
    <source>
        <dbReference type="EMBL" id="KAK8518099.1"/>
    </source>
</evidence>
<evidence type="ECO:0000313" key="2">
    <source>
        <dbReference type="Proteomes" id="UP001472677"/>
    </source>
</evidence>
<reference evidence="1 2" key="1">
    <citation type="journal article" date="2024" name="G3 (Bethesda)">
        <title>Genome assembly of Hibiscus sabdariffa L. provides insights into metabolisms of medicinal natural products.</title>
        <authorList>
            <person name="Kim T."/>
        </authorList>
    </citation>
    <scope>NUCLEOTIDE SEQUENCE [LARGE SCALE GENOMIC DNA]</scope>
    <source>
        <strain evidence="1">TK-2024</strain>
        <tissue evidence="1">Old leaves</tissue>
    </source>
</reference>
<keyword evidence="2" id="KW-1185">Reference proteome</keyword>
<organism evidence="1 2">
    <name type="scientific">Hibiscus sabdariffa</name>
    <name type="common">roselle</name>
    <dbReference type="NCBI Taxonomy" id="183260"/>
    <lineage>
        <taxon>Eukaryota</taxon>
        <taxon>Viridiplantae</taxon>
        <taxon>Streptophyta</taxon>
        <taxon>Embryophyta</taxon>
        <taxon>Tracheophyta</taxon>
        <taxon>Spermatophyta</taxon>
        <taxon>Magnoliopsida</taxon>
        <taxon>eudicotyledons</taxon>
        <taxon>Gunneridae</taxon>
        <taxon>Pentapetalae</taxon>
        <taxon>rosids</taxon>
        <taxon>malvids</taxon>
        <taxon>Malvales</taxon>
        <taxon>Malvaceae</taxon>
        <taxon>Malvoideae</taxon>
        <taxon>Hibiscus</taxon>
    </lineage>
</organism>
<proteinExistence type="predicted"/>
<comment type="caution">
    <text evidence="1">The sequence shown here is derived from an EMBL/GenBank/DDBJ whole genome shotgun (WGS) entry which is preliminary data.</text>
</comment>
<dbReference type="EMBL" id="JBBPBM010000053">
    <property type="protein sequence ID" value="KAK8518099.1"/>
    <property type="molecule type" value="Genomic_DNA"/>
</dbReference>
<sequence>MVALSVSHAANGFPTPYLAATHMWTLHSCACSSPPFLCVWDTHPHSPLFLFSNPTNTNLGSITFPSFPHPPYCFSALLSTVTALASNSLSHLVSPCSFLFGWGPNSAIASEINRASNCLY</sequence>